<evidence type="ECO:0000256" key="3">
    <source>
        <dbReference type="ARBA" id="ARBA00023172"/>
    </source>
</evidence>
<dbReference type="GO" id="GO:0006313">
    <property type="term" value="P:DNA transposition"/>
    <property type="evidence" value="ECO:0007669"/>
    <property type="project" value="InterPro"/>
</dbReference>
<gene>
    <name evidence="4" type="ORF">AOG54_01750</name>
</gene>
<evidence type="ECO:0000313" key="4">
    <source>
        <dbReference type="EMBL" id="KQB33829.1"/>
    </source>
</evidence>
<accession>A0A0Q0RFG2</accession>
<comment type="caution">
    <text evidence="4">The sequence shown here is derived from an EMBL/GenBank/DDBJ whole genome shotgun (WGS) entry which is preliminary data.</text>
</comment>
<reference evidence="4 5" key="1">
    <citation type="submission" date="2015-09" db="EMBL/GenBank/DDBJ databases">
        <title>Heavy metals and arsenic resistance mechanisms in polyextremophilic archaea of the family Ferroplasmaceae.</title>
        <authorList>
            <person name="Bulaev A.G."/>
            <person name="Kanygina A.V."/>
        </authorList>
    </citation>
    <scope>NUCLEOTIDE SEQUENCE [LARGE SCALE GENOMIC DNA]</scope>
    <source>
        <strain evidence="4 5">VT</strain>
    </source>
</reference>
<proteinExistence type="predicted"/>
<dbReference type="GO" id="GO:0003677">
    <property type="term" value="F:DNA binding"/>
    <property type="evidence" value="ECO:0007669"/>
    <property type="project" value="UniProtKB-KW"/>
</dbReference>
<evidence type="ECO:0000256" key="1">
    <source>
        <dbReference type="ARBA" id="ARBA00022578"/>
    </source>
</evidence>
<evidence type="ECO:0000313" key="5">
    <source>
        <dbReference type="Proteomes" id="UP000050320"/>
    </source>
</evidence>
<evidence type="ECO:0008006" key="6">
    <source>
        <dbReference type="Google" id="ProtNLM"/>
    </source>
</evidence>
<keyword evidence="5" id="KW-1185">Reference proteome</keyword>
<organism evidence="4 5">
    <name type="scientific">Acidiplasma aeolicum</name>
    <dbReference type="NCBI Taxonomy" id="507754"/>
    <lineage>
        <taxon>Archaea</taxon>
        <taxon>Methanobacteriati</taxon>
        <taxon>Thermoplasmatota</taxon>
        <taxon>Thermoplasmata</taxon>
        <taxon>Thermoplasmatales</taxon>
        <taxon>Ferroplasmaceae</taxon>
        <taxon>Acidiplasma</taxon>
    </lineage>
</organism>
<keyword evidence="2" id="KW-0238">DNA-binding</keyword>
<dbReference type="Pfam" id="PF00872">
    <property type="entry name" value="Transposase_mut"/>
    <property type="match status" value="1"/>
</dbReference>
<protein>
    <recommendedName>
        <fullName evidence="6">Transposase</fullName>
    </recommendedName>
</protein>
<dbReference type="PANTHER" id="PTHR33217">
    <property type="entry name" value="TRANSPOSASE FOR INSERTION SEQUENCE ELEMENT IS1081"/>
    <property type="match status" value="1"/>
</dbReference>
<dbReference type="InterPro" id="IPR001207">
    <property type="entry name" value="Transposase_mutator"/>
</dbReference>
<dbReference type="GO" id="GO:0004803">
    <property type="term" value="F:transposase activity"/>
    <property type="evidence" value="ECO:0007669"/>
    <property type="project" value="InterPro"/>
</dbReference>
<keyword evidence="1" id="KW-0815">Transposition</keyword>
<sequence>MPEIEKWKGRSLNKMYIAIFMDAMFFSLRRDTVQKECTIFAMGIDEYRHYEILGFYINPVENHIAYRNVLIDLHEHGVEKPLLFVADGLPGIEEQIKQLYPRSNFQLCTIHTSRNFL</sequence>
<evidence type="ECO:0000256" key="2">
    <source>
        <dbReference type="ARBA" id="ARBA00023125"/>
    </source>
</evidence>
<dbReference type="AlphaFoldDB" id="A0A0Q0RFG2"/>
<keyword evidence="3" id="KW-0233">DNA recombination</keyword>
<dbReference type="Proteomes" id="UP000050320">
    <property type="component" value="Unassembled WGS sequence"/>
</dbReference>
<dbReference type="EMBL" id="LKBG01000275">
    <property type="protein sequence ID" value="KQB33829.1"/>
    <property type="molecule type" value="Genomic_DNA"/>
</dbReference>
<name>A0A0Q0RFG2_9ARCH</name>
<dbReference type="PANTHER" id="PTHR33217:SF8">
    <property type="entry name" value="MUTATOR FAMILY TRANSPOSASE"/>
    <property type="match status" value="1"/>
</dbReference>